<dbReference type="Proteomes" id="UP000308713">
    <property type="component" value="Unassembled WGS sequence"/>
</dbReference>
<feature type="transmembrane region" description="Helical" evidence="8">
    <location>
        <begin position="33"/>
        <end position="51"/>
    </location>
</feature>
<evidence type="ECO:0000256" key="1">
    <source>
        <dbReference type="ARBA" id="ARBA00004651"/>
    </source>
</evidence>
<dbReference type="GO" id="GO:0005886">
    <property type="term" value="C:plasma membrane"/>
    <property type="evidence" value="ECO:0007669"/>
    <property type="project" value="UniProtKB-SubCell"/>
</dbReference>
<keyword evidence="10" id="KW-1185">Reference proteome</keyword>
<dbReference type="InterPro" id="IPR002549">
    <property type="entry name" value="AI-2E-like"/>
</dbReference>
<proteinExistence type="inferred from homology"/>
<dbReference type="EMBL" id="VDCS01000013">
    <property type="protein sequence ID" value="TNJ42508.1"/>
    <property type="molecule type" value="Genomic_DNA"/>
</dbReference>
<dbReference type="AlphaFoldDB" id="A0A5C4SG13"/>
<dbReference type="PANTHER" id="PTHR21716">
    <property type="entry name" value="TRANSMEMBRANE PROTEIN"/>
    <property type="match status" value="1"/>
</dbReference>
<evidence type="ECO:0000256" key="8">
    <source>
        <dbReference type="SAM" id="Phobius"/>
    </source>
</evidence>
<dbReference type="OrthoDB" id="106838at2"/>
<gene>
    <name evidence="9" type="ORF">FGF67_13500</name>
</gene>
<evidence type="ECO:0000256" key="5">
    <source>
        <dbReference type="ARBA" id="ARBA00022692"/>
    </source>
</evidence>
<keyword evidence="3" id="KW-0813">Transport</keyword>
<evidence type="ECO:0000256" key="7">
    <source>
        <dbReference type="ARBA" id="ARBA00023136"/>
    </source>
</evidence>
<comment type="subcellular location">
    <subcellularLocation>
        <location evidence="1">Cell membrane</location>
        <topology evidence="1">Multi-pass membrane protein</topology>
    </subcellularLocation>
</comment>
<dbReference type="PANTHER" id="PTHR21716:SF67">
    <property type="entry name" value="TRANSPORT PROTEIN YDIK-RELATED"/>
    <property type="match status" value="1"/>
</dbReference>
<feature type="transmembrane region" description="Helical" evidence="8">
    <location>
        <begin position="275"/>
        <end position="296"/>
    </location>
</feature>
<reference evidence="9 10" key="1">
    <citation type="submission" date="2019-05" db="EMBL/GenBank/DDBJ databases">
        <title>Tamlana fucoidanivorans sp. nov., isolated from the surface of algae collected from Fujian province in China.</title>
        <authorList>
            <person name="Li J."/>
        </authorList>
    </citation>
    <scope>NUCLEOTIDE SEQUENCE [LARGE SCALE GENOMIC DNA]</scope>
    <source>
        <strain evidence="9 10">CW2-9</strain>
    </source>
</reference>
<comment type="similarity">
    <text evidence="2">Belongs to the autoinducer-2 exporter (AI-2E) (TC 2.A.86) family.</text>
</comment>
<accession>A0A5C4SG13</accession>
<protein>
    <submittedName>
        <fullName evidence="9">AI-2E family transporter</fullName>
    </submittedName>
</protein>
<keyword evidence="6 8" id="KW-1133">Transmembrane helix</keyword>
<organism evidence="9 10">
    <name type="scientific">Allotamlana fucoidanivorans</name>
    <dbReference type="NCBI Taxonomy" id="2583814"/>
    <lineage>
        <taxon>Bacteria</taxon>
        <taxon>Pseudomonadati</taxon>
        <taxon>Bacteroidota</taxon>
        <taxon>Flavobacteriia</taxon>
        <taxon>Flavobacteriales</taxon>
        <taxon>Flavobacteriaceae</taxon>
        <taxon>Allotamlana</taxon>
    </lineage>
</organism>
<keyword evidence="7 8" id="KW-0472">Membrane</keyword>
<feature type="transmembrane region" description="Helical" evidence="8">
    <location>
        <begin position="63"/>
        <end position="82"/>
    </location>
</feature>
<feature type="transmembrane region" description="Helical" evidence="8">
    <location>
        <begin position="316"/>
        <end position="338"/>
    </location>
</feature>
<evidence type="ECO:0000256" key="4">
    <source>
        <dbReference type="ARBA" id="ARBA00022475"/>
    </source>
</evidence>
<evidence type="ECO:0000256" key="2">
    <source>
        <dbReference type="ARBA" id="ARBA00009773"/>
    </source>
</evidence>
<evidence type="ECO:0000256" key="6">
    <source>
        <dbReference type="ARBA" id="ARBA00022989"/>
    </source>
</evidence>
<feature type="transmembrane region" description="Helical" evidence="8">
    <location>
        <begin position="7"/>
        <end position="27"/>
    </location>
</feature>
<evidence type="ECO:0000256" key="3">
    <source>
        <dbReference type="ARBA" id="ARBA00022448"/>
    </source>
</evidence>
<keyword evidence="4" id="KW-1003">Cell membrane</keyword>
<dbReference type="RefSeq" id="WP_139698291.1">
    <property type="nucleotide sequence ID" value="NZ_CP074074.1"/>
</dbReference>
<feature type="transmembrane region" description="Helical" evidence="8">
    <location>
        <begin position="240"/>
        <end position="263"/>
    </location>
</feature>
<evidence type="ECO:0000313" key="9">
    <source>
        <dbReference type="EMBL" id="TNJ42508.1"/>
    </source>
</evidence>
<dbReference type="Pfam" id="PF01594">
    <property type="entry name" value="AI-2E_transport"/>
    <property type="match status" value="1"/>
</dbReference>
<feature type="transmembrane region" description="Helical" evidence="8">
    <location>
        <begin position="214"/>
        <end position="234"/>
    </location>
</feature>
<sequence>MKNNDTITTTLKTLVLLVLLVWCFTIIKPFVLIMVWGIILAISLFSVYNYFIKKAGEGNKKHITLIFALSATVVFIAPTYAISTSLANSFVDIIEGIRNHTLAIPLPSESVKQWPFIGETVFKNWSDLSSDIQNYLIKHSAFILDKIPNILSGLKGFIGTFFTFFVSFIVSIALMYNATYLKQRMLLIINKLTNNDGEEIISISSKVIKSVVKGVLLVALIQSALAFVGFRVIGIPAAGVFTFLVLVLGIIQIPVLLVMLPAIMLSFSMADTTSAIIFTIYTILVALLDNVLKPIFLGKGLKTPTILILLGTIGGMLLHGIIGLFIGPVVLAVMYRMLEYWTFGERTKV</sequence>
<name>A0A5C4SG13_9FLAO</name>
<comment type="caution">
    <text evidence="9">The sequence shown here is derived from an EMBL/GenBank/DDBJ whole genome shotgun (WGS) entry which is preliminary data.</text>
</comment>
<keyword evidence="5 8" id="KW-0812">Transmembrane</keyword>
<feature type="transmembrane region" description="Helical" evidence="8">
    <location>
        <begin position="156"/>
        <end position="176"/>
    </location>
</feature>
<evidence type="ECO:0000313" key="10">
    <source>
        <dbReference type="Proteomes" id="UP000308713"/>
    </source>
</evidence>